<dbReference type="InterPro" id="IPR023393">
    <property type="entry name" value="START-like_dom_sf"/>
</dbReference>
<reference evidence="1 2" key="2">
    <citation type="journal article" date="2010" name="Stand. Genomic Sci.">
        <title>Complete genome sequence of Desulfohalobium retbaense type strain (HR(100)).</title>
        <authorList>
            <person name="Spring S."/>
            <person name="Nolan M."/>
            <person name="Lapidus A."/>
            <person name="Glavina Del Rio T."/>
            <person name="Copeland A."/>
            <person name="Tice H."/>
            <person name="Cheng J.F."/>
            <person name="Lucas S."/>
            <person name="Land M."/>
            <person name="Chen F."/>
            <person name="Bruce D."/>
            <person name="Goodwin L."/>
            <person name="Pitluck S."/>
            <person name="Ivanova N."/>
            <person name="Mavromatis K."/>
            <person name="Mikhailova N."/>
            <person name="Pati A."/>
            <person name="Chen A."/>
            <person name="Palaniappan K."/>
            <person name="Hauser L."/>
            <person name="Chang Y.J."/>
            <person name="Jeffries C.D."/>
            <person name="Munk C."/>
            <person name="Kiss H."/>
            <person name="Chain P."/>
            <person name="Han C."/>
            <person name="Brettin T."/>
            <person name="Detter J.C."/>
            <person name="Schuler E."/>
            <person name="Goker M."/>
            <person name="Rohde M."/>
            <person name="Bristow J."/>
            <person name="Eisen J.A."/>
            <person name="Markowitz V."/>
            <person name="Hugenholtz P."/>
            <person name="Kyrpides N.C."/>
            <person name="Klenk H.P."/>
        </authorList>
    </citation>
    <scope>NUCLEOTIDE SEQUENCE [LARGE SCALE GENOMIC DNA]</scope>
    <source>
        <strain evidence="2">ATCC 49802 / DSM 20745 / S 6022</strain>
    </source>
</reference>
<protein>
    <submittedName>
        <fullName evidence="1">Carbon monoxide dehydrogenase subunit G</fullName>
    </submittedName>
</protein>
<proteinExistence type="predicted"/>
<dbReference type="Proteomes" id="UP000002027">
    <property type="component" value="Chromosome 1"/>
</dbReference>
<gene>
    <name evidence="1" type="ordered locus">Sthe_1397</name>
</gene>
<dbReference type="OrthoDB" id="9787428at2"/>
<evidence type="ECO:0000313" key="1">
    <source>
        <dbReference type="EMBL" id="ACZ38832.1"/>
    </source>
</evidence>
<dbReference type="SUPFAM" id="SSF55961">
    <property type="entry name" value="Bet v1-like"/>
    <property type="match status" value="1"/>
</dbReference>
<evidence type="ECO:0000313" key="2">
    <source>
        <dbReference type="Proteomes" id="UP000002027"/>
    </source>
</evidence>
<organism evidence="1 2">
    <name type="scientific">Sphaerobacter thermophilus (strain ATCC 49802 / DSM 20745 / KCCM 41009 / NCIMB 13125 / S 6022)</name>
    <dbReference type="NCBI Taxonomy" id="479434"/>
    <lineage>
        <taxon>Bacteria</taxon>
        <taxon>Pseudomonadati</taxon>
        <taxon>Thermomicrobiota</taxon>
        <taxon>Thermomicrobia</taxon>
        <taxon>Sphaerobacterales</taxon>
        <taxon>Sphaerobacterineae</taxon>
        <taxon>Sphaerobacteraceae</taxon>
        <taxon>Sphaerobacter</taxon>
    </lineage>
</organism>
<accession>D1C3L5</accession>
<reference evidence="2" key="1">
    <citation type="submission" date="2009-11" db="EMBL/GenBank/DDBJ databases">
        <title>The complete chromosome 1 of Sphaerobacter thermophilus DSM 20745.</title>
        <authorList>
            <person name="Lucas S."/>
            <person name="Copeland A."/>
            <person name="Lapidus A."/>
            <person name="Glavina del Rio T."/>
            <person name="Dalin E."/>
            <person name="Tice H."/>
            <person name="Bruce D."/>
            <person name="Goodwin L."/>
            <person name="Pitluck S."/>
            <person name="Kyrpides N."/>
            <person name="Mavromatis K."/>
            <person name="Ivanova N."/>
            <person name="Mikhailova N."/>
            <person name="LaButti K.M."/>
            <person name="Clum A."/>
            <person name="Sun H.I."/>
            <person name="Brettin T."/>
            <person name="Detter J.C."/>
            <person name="Han C."/>
            <person name="Larimer F."/>
            <person name="Land M."/>
            <person name="Hauser L."/>
            <person name="Markowitz V."/>
            <person name="Cheng J.F."/>
            <person name="Hugenholtz P."/>
            <person name="Woyke T."/>
            <person name="Wu D."/>
            <person name="Steenblock K."/>
            <person name="Schneider S."/>
            <person name="Pukall R."/>
            <person name="Goeker M."/>
            <person name="Klenk H.P."/>
            <person name="Eisen J.A."/>
        </authorList>
    </citation>
    <scope>NUCLEOTIDE SEQUENCE [LARGE SCALE GENOMIC DNA]</scope>
    <source>
        <strain evidence="2">ATCC 49802 / DSM 20745 / S 6022</strain>
    </source>
</reference>
<dbReference type="PANTHER" id="PTHR38588">
    <property type="entry name" value="BLL0334 PROTEIN"/>
    <property type="match status" value="1"/>
</dbReference>
<dbReference type="Pfam" id="PF06240">
    <property type="entry name" value="COXG"/>
    <property type="match status" value="1"/>
</dbReference>
<dbReference type="PANTHER" id="PTHR38588:SF1">
    <property type="entry name" value="BLL0334 PROTEIN"/>
    <property type="match status" value="1"/>
</dbReference>
<dbReference type="CDD" id="cd05018">
    <property type="entry name" value="CoxG"/>
    <property type="match status" value="1"/>
</dbReference>
<dbReference type="EMBL" id="CP001823">
    <property type="protein sequence ID" value="ACZ38832.1"/>
    <property type="molecule type" value="Genomic_DNA"/>
</dbReference>
<dbReference type="STRING" id="479434.Sthe_1397"/>
<keyword evidence="2" id="KW-1185">Reference proteome</keyword>
<dbReference type="HOGENOM" id="CLU_046420_1_1_0"/>
<name>D1C3L5_SPHTD</name>
<dbReference type="AlphaFoldDB" id="D1C3L5"/>
<dbReference type="KEGG" id="sti:Sthe_1397"/>
<dbReference type="InterPro" id="IPR010419">
    <property type="entry name" value="CO_DH_gsu"/>
</dbReference>
<dbReference type="RefSeq" id="WP_012871879.1">
    <property type="nucleotide sequence ID" value="NC_013523.1"/>
</dbReference>
<dbReference type="Gene3D" id="3.30.530.20">
    <property type="match status" value="1"/>
</dbReference>
<dbReference type="InParanoid" id="D1C3L5"/>
<sequence>MKISGSYTMQAPREAIWDKLIDPDAIAGCLPGVEQLEKVGENEYTMAMTVGVGPVRGTYSGKVSLANLNPPESYEMHIEGSGRPGFVKGTGMLRLAEGANGATEITYEGDVEVGGPVGSVAQRMLGGVARRLVEQFFSCIEKQISGG</sequence>
<dbReference type="eggNOG" id="COG3427">
    <property type="taxonomic scope" value="Bacteria"/>
</dbReference>